<comment type="caution">
    <text evidence="2">The sequence shown here is derived from an EMBL/GenBank/DDBJ whole genome shotgun (WGS) entry which is preliminary data.</text>
</comment>
<name>A0ABT3FYB9_9BACT</name>
<dbReference type="EMBL" id="JAPDDR010000002">
    <property type="protein sequence ID" value="MCW1912578.1"/>
    <property type="molecule type" value="Genomic_DNA"/>
</dbReference>
<evidence type="ECO:0008006" key="4">
    <source>
        <dbReference type="Google" id="ProtNLM"/>
    </source>
</evidence>
<feature type="transmembrane region" description="Helical" evidence="1">
    <location>
        <begin position="51"/>
        <end position="71"/>
    </location>
</feature>
<organism evidence="2 3">
    <name type="scientific">Luteolibacter rhizosphaerae</name>
    <dbReference type="NCBI Taxonomy" id="2989719"/>
    <lineage>
        <taxon>Bacteria</taxon>
        <taxon>Pseudomonadati</taxon>
        <taxon>Verrucomicrobiota</taxon>
        <taxon>Verrucomicrobiia</taxon>
        <taxon>Verrucomicrobiales</taxon>
        <taxon>Verrucomicrobiaceae</taxon>
        <taxon>Luteolibacter</taxon>
    </lineage>
</organism>
<protein>
    <recommendedName>
        <fullName evidence="4">N-acetyltransferase domain-containing protein</fullName>
    </recommendedName>
</protein>
<dbReference type="RefSeq" id="WP_264511116.1">
    <property type="nucleotide sequence ID" value="NZ_JAPDDR010000002.1"/>
</dbReference>
<feature type="transmembrane region" description="Helical" evidence="1">
    <location>
        <begin position="83"/>
        <end position="108"/>
    </location>
</feature>
<keyword evidence="1" id="KW-0472">Membrane</keyword>
<evidence type="ECO:0000313" key="2">
    <source>
        <dbReference type="EMBL" id="MCW1912578.1"/>
    </source>
</evidence>
<gene>
    <name evidence="2" type="ORF">OJ996_03265</name>
</gene>
<sequence>MVLVCLLGIPSLLFLFVLGTYSGHTQATLRFLGGFYFFLRENLPRISSNAATWVPGIGAFFFGTVGIHLLFAKQAKRRGLPWCFGTSFALASIVPALFVIAFLVPGILLQLRAIARDPDWFRRESSIASSLIVHDYQRIGIGLFEYSSEHEGRFPDSLEALAQQSEGGEAMLYLKGEPPIYLGIGLTERSDPGLPLLISPEFSDRGIARRLVRTVGWDEKFIPSAEADVWISRALEARRKLPKE</sequence>
<keyword evidence="3" id="KW-1185">Reference proteome</keyword>
<keyword evidence="1" id="KW-1133">Transmembrane helix</keyword>
<reference evidence="2" key="1">
    <citation type="submission" date="2022-10" db="EMBL/GenBank/DDBJ databases">
        <title>Luteolibacter sp. GHJ8, whole genome shotgun sequencing project.</title>
        <authorList>
            <person name="Zhao G."/>
            <person name="Shen L."/>
        </authorList>
    </citation>
    <scope>NUCLEOTIDE SEQUENCE</scope>
    <source>
        <strain evidence="2">GHJ8</strain>
    </source>
</reference>
<accession>A0ABT3FYB9</accession>
<evidence type="ECO:0000313" key="3">
    <source>
        <dbReference type="Proteomes" id="UP001165653"/>
    </source>
</evidence>
<keyword evidence="1" id="KW-0812">Transmembrane</keyword>
<dbReference type="Proteomes" id="UP001165653">
    <property type="component" value="Unassembled WGS sequence"/>
</dbReference>
<proteinExistence type="predicted"/>
<evidence type="ECO:0000256" key="1">
    <source>
        <dbReference type="SAM" id="Phobius"/>
    </source>
</evidence>